<comment type="caution">
    <text evidence="2">The sequence shown here is derived from an EMBL/GenBank/DDBJ whole genome shotgun (WGS) entry which is preliminary data.</text>
</comment>
<sequence>MKKYIIGLTSILLLGTILVSSIAQTQKSTAPPPASQTQTPFLTPEEKRELKKNLVVKEMNADAKGKRKWMDHLTVWDENGYKLEEIEYAVYGQRERITYEYDNEGKCIRENVYNDKNKLYRIRKYDYLLNGRKKIQYNYNPDGKLYSTKVYEYAYK</sequence>
<accession>A0A5M8P577</accession>
<feature type="chain" id="PRO_5024311195" evidence="1">
    <location>
        <begin position="26"/>
        <end position="156"/>
    </location>
</feature>
<organism evidence="2 3">
    <name type="scientific">Candidatus Ordinivivax streblomastigis</name>
    <dbReference type="NCBI Taxonomy" id="2540710"/>
    <lineage>
        <taxon>Bacteria</taxon>
        <taxon>Pseudomonadati</taxon>
        <taxon>Bacteroidota</taxon>
        <taxon>Bacteroidia</taxon>
        <taxon>Bacteroidales</taxon>
        <taxon>Candidatus Ordinivivax</taxon>
    </lineage>
</organism>
<name>A0A5M8P577_9BACT</name>
<dbReference type="EMBL" id="SNRX01000001">
    <property type="protein sequence ID" value="KAA6303613.1"/>
    <property type="molecule type" value="Genomic_DNA"/>
</dbReference>
<proteinExistence type="predicted"/>
<gene>
    <name evidence="2" type="ORF">EZS26_000164</name>
</gene>
<feature type="signal peptide" evidence="1">
    <location>
        <begin position="1"/>
        <end position="25"/>
    </location>
</feature>
<dbReference type="AlphaFoldDB" id="A0A5M8P577"/>
<evidence type="ECO:0000256" key="1">
    <source>
        <dbReference type="SAM" id="SignalP"/>
    </source>
</evidence>
<keyword evidence="1" id="KW-0732">Signal</keyword>
<protein>
    <submittedName>
        <fullName evidence="2">Uncharacterized protein</fullName>
    </submittedName>
</protein>
<reference evidence="2 3" key="1">
    <citation type="submission" date="2019-03" db="EMBL/GenBank/DDBJ databases">
        <title>Single cell metagenomics reveals metabolic interactions within the superorganism composed of flagellate Streblomastix strix and complex community of Bacteroidetes bacteria on its surface.</title>
        <authorList>
            <person name="Treitli S.C."/>
            <person name="Kolisko M."/>
            <person name="Husnik F."/>
            <person name="Keeling P."/>
            <person name="Hampl V."/>
        </authorList>
    </citation>
    <scope>NUCLEOTIDE SEQUENCE [LARGE SCALE GENOMIC DNA]</scope>
    <source>
        <strain evidence="2">St1</strain>
    </source>
</reference>
<evidence type="ECO:0000313" key="2">
    <source>
        <dbReference type="EMBL" id="KAA6303613.1"/>
    </source>
</evidence>
<dbReference type="Proteomes" id="UP000324575">
    <property type="component" value="Unassembled WGS sequence"/>
</dbReference>
<evidence type="ECO:0000313" key="3">
    <source>
        <dbReference type="Proteomes" id="UP000324575"/>
    </source>
</evidence>